<dbReference type="EMBL" id="BAAACF010000001">
    <property type="protein sequence ID" value="GAA0720408.1"/>
    <property type="molecule type" value="Genomic_DNA"/>
</dbReference>
<keyword evidence="11 13" id="KW-0472">Membrane</keyword>
<dbReference type="InterPro" id="IPR035965">
    <property type="entry name" value="PAS-like_dom_sf"/>
</dbReference>
<feature type="domain" description="GGDEF" evidence="16">
    <location>
        <begin position="571"/>
        <end position="704"/>
    </location>
</feature>
<evidence type="ECO:0000256" key="4">
    <source>
        <dbReference type="ARBA" id="ARBA00022679"/>
    </source>
</evidence>
<proteinExistence type="predicted"/>
<dbReference type="InterPro" id="IPR033463">
    <property type="entry name" value="sCache_3"/>
</dbReference>
<evidence type="ECO:0000313" key="17">
    <source>
        <dbReference type="EMBL" id="GAA0720408.1"/>
    </source>
</evidence>
<comment type="caution">
    <text evidence="17">The sequence shown here is derived from an EMBL/GenBank/DDBJ whole genome shotgun (WGS) entry which is preliminary data.</text>
</comment>
<evidence type="ECO:0000256" key="10">
    <source>
        <dbReference type="ARBA" id="ARBA00023012"/>
    </source>
</evidence>
<dbReference type="SUPFAM" id="SSF103190">
    <property type="entry name" value="Sensory domain-like"/>
    <property type="match status" value="1"/>
</dbReference>
<evidence type="ECO:0000256" key="2">
    <source>
        <dbReference type="ARBA" id="ARBA00022475"/>
    </source>
</evidence>
<dbReference type="SUPFAM" id="SSF55073">
    <property type="entry name" value="Nucleotide cyclase"/>
    <property type="match status" value="1"/>
</dbReference>
<dbReference type="SUPFAM" id="SSF141868">
    <property type="entry name" value="EAL domain-like"/>
    <property type="match status" value="1"/>
</dbReference>
<dbReference type="Pfam" id="PF00990">
    <property type="entry name" value="GGDEF"/>
    <property type="match status" value="1"/>
</dbReference>
<evidence type="ECO:0000256" key="7">
    <source>
        <dbReference type="ARBA" id="ARBA00022777"/>
    </source>
</evidence>
<keyword evidence="4" id="KW-0808">Transferase</keyword>
<protein>
    <submittedName>
        <fullName evidence="17">Uncharacterized protein</fullName>
    </submittedName>
</protein>
<dbReference type="SMART" id="SM00052">
    <property type="entry name" value="EAL"/>
    <property type="match status" value="1"/>
</dbReference>
<dbReference type="InterPro" id="IPR000160">
    <property type="entry name" value="GGDEF_dom"/>
</dbReference>
<dbReference type="PROSITE" id="PS50113">
    <property type="entry name" value="PAC"/>
    <property type="match status" value="1"/>
</dbReference>
<dbReference type="PROSITE" id="PS50883">
    <property type="entry name" value="EAL"/>
    <property type="match status" value="1"/>
</dbReference>
<evidence type="ECO:0000256" key="12">
    <source>
        <dbReference type="SAM" id="Coils"/>
    </source>
</evidence>
<keyword evidence="10" id="KW-0902">Two-component regulatory system</keyword>
<evidence type="ECO:0000259" key="16">
    <source>
        <dbReference type="PROSITE" id="PS50887"/>
    </source>
</evidence>
<dbReference type="CDD" id="cd01949">
    <property type="entry name" value="GGDEF"/>
    <property type="match status" value="1"/>
</dbReference>
<keyword evidence="8" id="KW-0067">ATP-binding</keyword>
<keyword evidence="12" id="KW-0175">Coiled coil</keyword>
<dbReference type="NCBIfam" id="TIGR00254">
    <property type="entry name" value="GGDEF"/>
    <property type="match status" value="1"/>
</dbReference>
<name>A0ABP3U1V0_9CLOT</name>
<dbReference type="CDD" id="cd01948">
    <property type="entry name" value="EAL"/>
    <property type="match status" value="1"/>
</dbReference>
<dbReference type="SUPFAM" id="SSF55785">
    <property type="entry name" value="PYP-like sensor domain (PAS domain)"/>
    <property type="match status" value="1"/>
</dbReference>
<dbReference type="PANTHER" id="PTHR44757:SF2">
    <property type="entry name" value="BIOFILM ARCHITECTURE MAINTENANCE PROTEIN MBAA"/>
    <property type="match status" value="1"/>
</dbReference>
<keyword evidence="9 13" id="KW-1133">Transmembrane helix</keyword>
<accession>A0ABP3U1V0</accession>
<dbReference type="InterPro" id="IPR001633">
    <property type="entry name" value="EAL_dom"/>
</dbReference>
<feature type="domain" description="EAL" evidence="15">
    <location>
        <begin position="713"/>
        <end position="963"/>
    </location>
</feature>
<feature type="transmembrane region" description="Helical" evidence="13">
    <location>
        <begin position="295"/>
        <end position="313"/>
    </location>
</feature>
<dbReference type="Gene3D" id="3.30.70.270">
    <property type="match status" value="1"/>
</dbReference>
<dbReference type="InterPro" id="IPR029151">
    <property type="entry name" value="Sensor-like_sf"/>
</dbReference>
<dbReference type="Pfam" id="PF17203">
    <property type="entry name" value="sCache_3_2"/>
    <property type="match status" value="1"/>
</dbReference>
<comment type="subcellular location">
    <subcellularLocation>
        <location evidence="1">Cell membrane</location>
        <topology evidence="1">Multi-pass membrane protein</topology>
    </subcellularLocation>
</comment>
<dbReference type="Gene3D" id="3.20.20.450">
    <property type="entry name" value="EAL domain"/>
    <property type="match status" value="1"/>
</dbReference>
<reference evidence="18" key="1">
    <citation type="journal article" date="2019" name="Int. J. Syst. Evol. Microbiol.">
        <title>The Global Catalogue of Microorganisms (GCM) 10K type strain sequencing project: providing services to taxonomists for standard genome sequencing and annotation.</title>
        <authorList>
            <consortium name="The Broad Institute Genomics Platform"/>
            <consortium name="The Broad Institute Genome Sequencing Center for Infectious Disease"/>
            <person name="Wu L."/>
            <person name="Ma J."/>
        </authorList>
    </citation>
    <scope>NUCLEOTIDE SEQUENCE [LARGE SCALE GENOMIC DNA]</scope>
    <source>
        <strain evidence="18">JCM 1405</strain>
    </source>
</reference>
<evidence type="ECO:0000256" key="13">
    <source>
        <dbReference type="SAM" id="Phobius"/>
    </source>
</evidence>
<keyword evidence="3" id="KW-0597">Phosphoprotein</keyword>
<dbReference type="InterPro" id="IPR043128">
    <property type="entry name" value="Rev_trsase/Diguanyl_cyclase"/>
</dbReference>
<evidence type="ECO:0000259" key="14">
    <source>
        <dbReference type="PROSITE" id="PS50113"/>
    </source>
</evidence>
<feature type="coiled-coil region" evidence="12">
    <location>
        <begin position="381"/>
        <end position="418"/>
    </location>
</feature>
<evidence type="ECO:0000256" key="1">
    <source>
        <dbReference type="ARBA" id="ARBA00004651"/>
    </source>
</evidence>
<gene>
    <name evidence="17" type="ORF">GCM10008905_09550</name>
</gene>
<keyword evidence="6" id="KW-0547">Nucleotide-binding</keyword>
<dbReference type="Proteomes" id="UP001500339">
    <property type="component" value="Unassembled WGS sequence"/>
</dbReference>
<evidence type="ECO:0000256" key="6">
    <source>
        <dbReference type="ARBA" id="ARBA00022741"/>
    </source>
</evidence>
<keyword evidence="7" id="KW-0418">Kinase</keyword>
<organism evidence="17 18">
    <name type="scientific">Clostridium malenominatum</name>
    <dbReference type="NCBI Taxonomy" id="1539"/>
    <lineage>
        <taxon>Bacteria</taxon>
        <taxon>Bacillati</taxon>
        <taxon>Bacillota</taxon>
        <taxon>Clostridia</taxon>
        <taxon>Eubacteriales</taxon>
        <taxon>Clostridiaceae</taxon>
        <taxon>Clostridium</taxon>
    </lineage>
</organism>
<dbReference type="Gene3D" id="3.30.450.20">
    <property type="entry name" value="PAS domain"/>
    <property type="match status" value="2"/>
</dbReference>
<dbReference type="InterPro" id="IPR052155">
    <property type="entry name" value="Biofilm_reg_signaling"/>
</dbReference>
<keyword evidence="2" id="KW-1003">Cell membrane</keyword>
<keyword evidence="18" id="KW-1185">Reference proteome</keyword>
<evidence type="ECO:0000256" key="9">
    <source>
        <dbReference type="ARBA" id="ARBA00022989"/>
    </source>
</evidence>
<dbReference type="InterPro" id="IPR029787">
    <property type="entry name" value="Nucleotide_cyclase"/>
</dbReference>
<dbReference type="InterPro" id="IPR000700">
    <property type="entry name" value="PAS-assoc_C"/>
</dbReference>
<evidence type="ECO:0000256" key="8">
    <source>
        <dbReference type="ARBA" id="ARBA00022840"/>
    </source>
</evidence>
<dbReference type="InterPro" id="IPR035919">
    <property type="entry name" value="EAL_sf"/>
</dbReference>
<dbReference type="Pfam" id="PF00563">
    <property type="entry name" value="EAL"/>
    <property type="match status" value="1"/>
</dbReference>
<evidence type="ECO:0000313" key="18">
    <source>
        <dbReference type="Proteomes" id="UP001500339"/>
    </source>
</evidence>
<dbReference type="RefSeq" id="WP_343767238.1">
    <property type="nucleotide sequence ID" value="NZ_BAAACF010000001.1"/>
</dbReference>
<dbReference type="SMART" id="SM00267">
    <property type="entry name" value="GGDEF"/>
    <property type="match status" value="1"/>
</dbReference>
<sequence length="967" mass="111804">MKNKNSKHNIVNKTKLIFIPLIVALISILSVSSATFYISKTSLLKQMNEDGINLVKQVANQLSDNHNSLETINEMLEDKIRVASNVLIKNQNNLSNEFLKDQLKKLKVDELHWMNKEGKILYSTVEGYIDWIPYKGHPLYDFVLSDNLELMEAIRPDAKFGNFMKYGSVKNIDGNFVQVGILANNIETLTKKFSYQNLIEGLMKKENIIYALLVDNNLKAIADSNKENIGIIYKDDETLKEALKGNTFAKEWYYDKTQSKVLDIAIPVFLEGKITGAINIGLSMNQVYLLIYKNFFISLIITISMGAILFIIMRKNIIEPVNKLNENIMEIDLENNLDYRLPLFKNDTFFGISYSINKILNETYMYFHKLMEHQVELNVSNEELSATYQQLSASEEELRAQYKEIQSYTEKLENLTEKYNIAIKGTNSAVWEIDLESNTICLFNEFKNITDVSFHGKEDLHKVFDKIFYSEDKQLLIEEYLKYKRNKTQEIYYKIRTKSTDENFRWILINGKGIFDSLGNIKQLTGIALDITNLKKQEEHIEYLANHDVLTGLPNRRSFIKKLEEQLNAKTQGAIMLLDIDNFKAINDSLGHIYGDITLKQVGESLIKISGEEIFVFRFGGDEFLILLPNIQCTSTIEKYANKIMDLFKNIFLIKDSEFHLSFSMGITLYPRDGEDTNQLLMNADTAMYKIKTTGKNNYAYFNKEMVEELNEKIKIEKMLRDALIKEEFVLVYQPQISLETGLIASFEALLRLKNYNISPSLFIPIAEESGLVLEIGRWVAREVIHQLAELKNKGFQLKPIAINLSAKQVNDKSYISFIRKTLEENDVDSKYLEIEITESILLKRTSDSIEFLNNLKETGVKITLDDFGTGYSSLFYLTFVPVSKIKLDKSLNDKLLELTERQVMEKLISLAHSLNLEVTAEGIEKIEHYRYLRLSGCDYIQGYIFSKPLYMKEIEKIYYDNFLDKI</sequence>
<dbReference type="PANTHER" id="PTHR44757">
    <property type="entry name" value="DIGUANYLATE CYCLASE DGCP"/>
    <property type="match status" value="1"/>
</dbReference>
<evidence type="ECO:0000256" key="11">
    <source>
        <dbReference type="ARBA" id="ARBA00023136"/>
    </source>
</evidence>
<keyword evidence="5 13" id="KW-0812">Transmembrane</keyword>
<dbReference type="PROSITE" id="PS50887">
    <property type="entry name" value="GGDEF"/>
    <property type="match status" value="1"/>
</dbReference>
<feature type="domain" description="PAC" evidence="14">
    <location>
        <begin position="489"/>
        <end position="543"/>
    </location>
</feature>
<evidence type="ECO:0000259" key="15">
    <source>
        <dbReference type="PROSITE" id="PS50883"/>
    </source>
</evidence>
<evidence type="ECO:0000256" key="5">
    <source>
        <dbReference type="ARBA" id="ARBA00022692"/>
    </source>
</evidence>
<evidence type="ECO:0000256" key="3">
    <source>
        <dbReference type="ARBA" id="ARBA00022553"/>
    </source>
</evidence>